<evidence type="ECO:0000313" key="2">
    <source>
        <dbReference type="Proteomes" id="UP000198802"/>
    </source>
</evidence>
<dbReference type="GO" id="GO:0016491">
    <property type="term" value="F:oxidoreductase activity"/>
    <property type="evidence" value="ECO:0007669"/>
    <property type="project" value="InterPro"/>
</dbReference>
<dbReference type="Gene3D" id="3.30.70.100">
    <property type="match status" value="1"/>
</dbReference>
<protein>
    <recommendedName>
        <fullName evidence="3">EthD domain-containing protein</fullName>
    </recommendedName>
</protein>
<dbReference type="RefSeq" id="WP_091279222.1">
    <property type="nucleotide sequence ID" value="NZ_FAOZ01000013.1"/>
</dbReference>
<evidence type="ECO:0008006" key="3">
    <source>
        <dbReference type="Google" id="ProtNLM"/>
    </source>
</evidence>
<dbReference type="InterPro" id="IPR009799">
    <property type="entry name" value="EthD_dom"/>
</dbReference>
<gene>
    <name evidence="1" type="ORF">Ga0074812_11363</name>
</gene>
<dbReference type="Proteomes" id="UP000198802">
    <property type="component" value="Unassembled WGS sequence"/>
</dbReference>
<dbReference type="SUPFAM" id="SSF54909">
    <property type="entry name" value="Dimeric alpha+beta barrel"/>
    <property type="match status" value="1"/>
</dbReference>
<dbReference type="EMBL" id="FAOZ01000013">
    <property type="protein sequence ID" value="CUU57565.1"/>
    <property type="molecule type" value="Genomic_DNA"/>
</dbReference>
<dbReference type="NCBIfam" id="TIGR02118">
    <property type="entry name" value="EthD family reductase"/>
    <property type="match status" value="1"/>
</dbReference>
<proteinExistence type="predicted"/>
<dbReference type="InterPro" id="IPR011008">
    <property type="entry name" value="Dimeric_a/b-barrel"/>
</dbReference>
<accession>A0A0S4QQ14</accession>
<organism evidence="1 2">
    <name type="scientific">Parafrankia irregularis</name>
    <dbReference type="NCBI Taxonomy" id="795642"/>
    <lineage>
        <taxon>Bacteria</taxon>
        <taxon>Bacillati</taxon>
        <taxon>Actinomycetota</taxon>
        <taxon>Actinomycetes</taxon>
        <taxon>Frankiales</taxon>
        <taxon>Frankiaceae</taxon>
        <taxon>Parafrankia</taxon>
    </lineage>
</organism>
<dbReference type="PANTHER" id="PTHR40260:SF2">
    <property type="entry name" value="BLR8190 PROTEIN"/>
    <property type="match status" value="1"/>
</dbReference>
<dbReference type="PANTHER" id="PTHR40260">
    <property type="entry name" value="BLR8190 PROTEIN"/>
    <property type="match status" value="1"/>
</dbReference>
<reference evidence="2" key="1">
    <citation type="submission" date="2015-11" db="EMBL/GenBank/DDBJ databases">
        <authorList>
            <person name="Varghese N."/>
        </authorList>
    </citation>
    <scope>NUCLEOTIDE SEQUENCE [LARGE SCALE GENOMIC DNA]</scope>
    <source>
        <strain evidence="2">DSM 45899</strain>
    </source>
</reference>
<evidence type="ECO:0000313" key="1">
    <source>
        <dbReference type="EMBL" id="CUU57565.1"/>
    </source>
</evidence>
<sequence>MIRLSVLYPKTEGATFDHDYYLNKHIPMACRMWGLTQVEVDRGIRGPYVAAAHFRFDSMDALSTAMKADSTAIASDLSNYTTITPVMQISQIESED</sequence>
<name>A0A0S4QQ14_9ACTN</name>
<dbReference type="AlphaFoldDB" id="A0A0S4QQ14"/>
<keyword evidence="2" id="KW-1185">Reference proteome</keyword>